<evidence type="ECO:0000313" key="3">
    <source>
        <dbReference type="Proteomes" id="UP001146793"/>
    </source>
</evidence>
<feature type="compositionally biased region" description="Acidic residues" evidence="1">
    <location>
        <begin position="177"/>
        <end position="197"/>
    </location>
</feature>
<proteinExistence type="predicted"/>
<reference evidence="2" key="1">
    <citation type="submission" date="2022-08" db="EMBL/GenBank/DDBJ databases">
        <title>Novel sulphate-reducing endosymbionts in the free-living metamonad Anaeramoeba.</title>
        <authorList>
            <person name="Jerlstrom-Hultqvist J."/>
            <person name="Cepicka I."/>
            <person name="Gallot-Lavallee L."/>
            <person name="Salas-Leiva D."/>
            <person name="Curtis B.A."/>
            <person name="Zahonova K."/>
            <person name="Pipaliya S."/>
            <person name="Dacks J."/>
            <person name="Roger A.J."/>
        </authorList>
    </citation>
    <scope>NUCLEOTIDE SEQUENCE</scope>
    <source>
        <strain evidence="2">Busselton2</strain>
    </source>
</reference>
<dbReference type="EMBL" id="JANTQA010000012">
    <property type="protein sequence ID" value="KAJ3450698.1"/>
    <property type="molecule type" value="Genomic_DNA"/>
</dbReference>
<gene>
    <name evidence="2" type="ORF">M0812_06884</name>
</gene>
<sequence length="317" mass="36930">MNCGFKSNIRKRSSHEREITLEKDLISIKQRKTNTNQGIAFNFESSLGTTDQNAKDVNQEYKAQKYDQEQKEPNERGQIALQTLTSPSSPISDRSIGCVSPIINHFYENNQDKNEDGIEYEDEDEDEDEEDEDQDDVLSLDFLVSLLKDENKENDPILKYFNEPKEEEETTNSNSDYDSDYDDFDYGSDSEYDSDSDYDSKSDSGDEKKSKIEQDQEEKSRINKLESELESLSSEINELNYQTNESKNENLRLNKELEELLYFLTNQEEHPSTLLQCSHDQQLVDESRSQNLFKQKIEDQSNPNENTNLFIEMSRNI</sequence>
<feature type="compositionally biased region" description="Basic and acidic residues" evidence="1">
    <location>
        <begin position="198"/>
        <end position="227"/>
    </location>
</feature>
<feature type="region of interest" description="Disordered" evidence="1">
    <location>
        <begin position="157"/>
        <end position="231"/>
    </location>
</feature>
<comment type="caution">
    <text evidence="2">The sequence shown here is derived from an EMBL/GenBank/DDBJ whole genome shotgun (WGS) entry which is preliminary data.</text>
</comment>
<feature type="region of interest" description="Disordered" evidence="1">
    <location>
        <begin position="107"/>
        <end position="136"/>
    </location>
</feature>
<evidence type="ECO:0000256" key="1">
    <source>
        <dbReference type="SAM" id="MobiDB-lite"/>
    </source>
</evidence>
<dbReference type="AlphaFoldDB" id="A0AAV8A8T8"/>
<dbReference type="Proteomes" id="UP001146793">
    <property type="component" value="Unassembled WGS sequence"/>
</dbReference>
<name>A0AAV8A8T8_9EUKA</name>
<organism evidence="2 3">
    <name type="scientific">Anaeramoeba flamelloides</name>
    <dbReference type="NCBI Taxonomy" id="1746091"/>
    <lineage>
        <taxon>Eukaryota</taxon>
        <taxon>Metamonada</taxon>
        <taxon>Anaeramoebidae</taxon>
        <taxon>Anaeramoeba</taxon>
    </lineage>
</organism>
<accession>A0AAV8A8T8</accession>
<evidence type="ECO:0000313" key="2">
    <source>
        <dbReference type="EMBL" id="KAJ3450698.1"/>
    </source>
</evidence>
<protein>
    <submittedName>
        <fullName evidence="2">Uncharacterized protein</fullName>
    </submittedName>
</protein>
<feature type="compositionally biased region" description="Acidic residues" evidence="1">
    <location>
        <begin position="117"/>
        <end position="136"/>
    </location>
</feature>